<keyword evidence="5" id="KW-0547">Nucleotide-binding</keyword>
<reference evidence="11 12" key="1">
    <citation type="submission" date="2025-04" db="UniProtKB">
        <authorList>
            <consortium name="RefSeq"/>
        </authorList>
    </citation>
    <scope>IDENTIFICATION</scope>
</reference>
<dbReference type="OrthoDB" id="1597724at2759"/>
<dbReference type="Pfam" id="PF25683">
    <property type="entry name" value="URGCP_GTPase"/>
    <property type="match status" value="1"/>
</dbReference>
<sequence>MDDKPEDTTTLQSNDVTEGGLSSARESVRKTCTDLDEVLNAAGLDCSYWSKVLQDELNISVEKQLAYLGHEEFQLLRPHIRHKWEGRALQTLFGSSAKEGDKAVTFANLEKNVSDYEKECKINMPQIKTERQELEDKISPVKEQICSSSVPKQVHDSVTNLLKHSSSDNHSTHSSCLTISDTEVLTMSSGGLALQGVYKTSDIRDLLKDRKQIIEADTCKLISPIHKAEYKNNEFYSDKSYKSFLEFTERFGFTSCGKLSSSFKLGSANFSLESASGLTTDLCAYENFERSYASATICDYIPLACTNISQPKLSDLALKELQEIENILLMFDEEKFYPRNLLRSTERFFEGFGSHASLGPIHFGGTFWWKACSEGFSHNKFNRVKSKLSQTLQMSVAFQDSIPSESNTGFAGISVSAAVGAHVETDSNEQQIEVQLFIHKTGGPAEVDNHKRWKQALATSNKTWAVIDRGSSLTPIWEIIKSSHMNDFKDTITLCRFLMNAYKEITGQDSEPWWGDNELRVKKEVEETMQSVEECPASDAEKGLRQLLEIKRRILKETHSSRMWIQCLSNKKIQKFLMSVTVEHSAKHLRVLMQSVMEYHCNDEDFPNVSVILKWMNEQTQVHETKSDVITSVSNLSELEPLLRAVRDNLQSNPSQETKISATCTVTNTFNSFFAHLEKSGHYDLVLLLQSVICLVGYKRETFDPILGLPEVEFLLERLSEVHTTYCALREMSLEKAQAYTLLTILTVSHDGCKVSPLDKKERLKGYMLKMDSVTLPEITAVINRFEAHKRWNVLEGQLMSLTGIVEEQATISQKTSKDLQNYVNIVDTNVKHKHQHEEQFLDLENRQLQECRKLLERLDLLKYYPRKITTADLLLIRSMSVRTSADMTENELWTQFICKLMVLDIDVRYLCCKNAKSDVSVYDTKTSDYFSFESETCFSIPNEESHIHPMDIHMAVFHCADDYARQRIFEQLTSCQFAVPLLVPDPSTQEIEVPLWALQQIKKTWQSKGHPAQTGGNVLQDNKYIISVPVPVVSFIRLGTSSNSKSQIMNCIINRKKHPTFFSRHCSGSTNSRLLLDGVAEISWYCPGGKENDIFENCVAFINLHGDAVHFPKQLEFLCRVSTVIVLLLSENPLEPEAKKTAESLLQAPPRLVTLFSGAEKPARREHFRVAAKDRNEAELTEEIISSLRHCLSHHKKMQSVENHIAKAIEQGLLKDTKDELLHEGKKKAKDLIKTLNCEEKKKGLVSLKEKYLPLQGELWSEWCTKDRQLYRPQNKTDMTLEQQREEMLDAKKMLRQQQREKALSPNTFLDHFLKCSVFAEEPQRFYMLLDLEKHLDELFRDVVADLKKQYHLKWATSRQSIKSKEDREVEPTDSLSEIGKKIKSATLGLQHIIREIAQIYEAFKSVGQIEDCYKIDINKLPNIAAEILLSGYPLELMDGDVNHVPLDWISAVLKELLNKLGDRQIFVLSVLGAQSSGKSTLLNVMFGLQFPVSAGQCTRGAFMQLLSVGENMRELVHFDFVLVLDTEGLRSLQHSQRTVRHDNELATFVIGIGDLTVVNIMGENLSDIQDILQICFKAFVRMKSVKIKPRCIFVHQNVSESNAKDKNQEGRRQLIEKLDEISKLAAEEENLEVDGFSDIIQFDVDTQVFYFKNLFEGDPPMAPPNPSYSRNIQELKTKILSISEWQPGCKFPTLSELQMRISDLWNALLKEDFVFHFRNTLDIAVYNKLEYQCGKWSWELRKHALETQNNLHHKIMGGELKSIDARKINDNLDEIYHQLKPDVENYFKENKHADIMVQWRASIEQRLYNLKNELFEEIKVKAKELLETKEMCKEIDQRKAEYETELFNKSKALASELRGNTLNDEELRNQFSKLWTALVTKVSAEKPTTSENPSIQSLVEHILTERFMKNTHLIREDKGVFRFDVDKHVKLSYKQSITTLRGMFNISELTAEGNSLSKEIEDHISAMIAEREREKLDVGQVFIYELLNEIEDVIGKHQASSEIKLTELFKDHISIHVCTKVVPKLTEIEANFKKFNDPLTYLNSLKEDYFEIFRHFCKGATSISLLVDVLGIHIKSTLFEAVFDKATIQIVEKLKSSHPVFSGTCLENHILKYLANKEDFSLYMEYIQEPKKFTRAFLTEQVEEYLSDASKVLELCRSTLSYILDKVLIENSKVTAKIEEMGADTSTWIEEFSSELRNFMSVSTFDFSKIENIQLLKEDVKFLKESVANMLEKIRNNGKEDLERLLTSGPPLFWFRNRPDDILFKEMSGCWEQCPFCGAVCTSSIPDHDTDHSVTWHRCEGIGGLFYEKTKWFRANEKQFSLDFCTTSVSSTKLFYVRESKKWISFSDYRKAGQPYNRWDISTDGKQQYYWKWFICTFRSKLEESYHFKFEGKGQIPDSWRKITKKQVLEELGFKT</sequence>
<dbReference type="PANTHER" id="PTHR22796">
    <property type="entry name" value="URG4-RELATED"/>
    <property type="match status" value="1"/>
</dbReference>
<keyword evidence="10" id="KW-1185">Reference proteome</keyword>
<evidence type="ECO:0000256" key="3">
    <source>
        <dbReference type="ARBA" id="ARBA00006828"/>
    </source>
</evidence>
<evidence type="ECO:0000256" key="1">
    <source>
        <dbReference type="ARBA" id="ARBA00004123"/>
    </source>
</evidence>
<evidence type="ECO:0000313" key="10">
    <source>
        <dbReference type="Proteomes" id="UP000504632"/>
    </source>
</evidence>
<evidence type="ECO:0000256" key="7">
    <source>
        <dbReference type="ARBA" id="ARBA00023242"/>
    </source>
</evidence>
<protein>
    <submittedName>
        <fullName evidence="11 12">Interferon-induced very large GTPase 1-like</fullName>
    </submittedName>
</protein>
<dbReference type="InterPro" id="IPR058641">
    <property type="entry name" value="GVIN1_dom"/>
</dbReference>
<organism evidence="10 12">
    <name type="scientific">Chanos chanos</name>
    <name type="common">Milkfish</name>
    <name type="synonym">Mugil chanos</name>
    <dbReference type="NCBI Taxonomy" id="29144"/>
    <lineage>
        <taxon>Eukaryota</taxon>
        <taxon>Metazoa</taxon>
        <taxon>Chordata</taxon>
        <taxon>Craniata</taxon>
        <taxon>Vertebrata</taxon>
        <taxon>Euteleostomi</taxon>
        <taxon>Actinopterygii</taxon>
        <taxon>Neopterygii</taxon>
        <taxon>Teleostei</taxon>
        <taxon>Ostariophysi</taxon>
        <taxon>Gonorynchiformes</taxon>
        <taxon>Chanidae</taxon>
        <taxon>Chanos</taxon>
    </lineage>
</organism>
<comment type="similarity">
    <text evidence="3">Belongs to the TRAFAC class dynamin-like GTPase superfamily. Very large inducible GTPase (VLIG) family.</text>
</comment>
<evidence type="ECO:0000259" key="9">
    <source>
        <dbReference type="PROSITE" id="PS51717"/>
    </source>
</evidence>
<gene>
    <name evidence="11 12" type="primary">LOC115816533</name>
</gene>
<dbReference type="InterPro" id="IPR027417">
    <property type="entry name" value="P-loop_NTPase"/>
</dbReference>
<dbReference type="InterPro" id="IPR057365">
    <property type="entry name" value="URGCP"/>
</dbReference>
<evidence type="ECO:0000313" key="11">
    <source>
        <dbReference type="RefSeq" id="XP_030635357.1"/>
    </source>
</evidence>
<dbReference type="RefSeq" id="XP_030635357.1">
    <property type="nucleotide sequence ID" value="XM_030779497.1"/>
</dbReference>
<evidence type="ECO:0000256" key="2">
    <source>
        <dbReference type="ARBA" id="ARBA00004496"/>
    </source>
</evidence>
<dbReference type="SUPFAM" id="SSF52540">
    <property type="entry name" value="P-loop containing nucleoside triphosphate hydrolases"/>
    <property type="match status" value="1"/>
</dbReference>
<evidence type="ECO:0000256" key="6">
    <source>
        <dbReference type="ARBA" id="ARBA00023134"/>
    </source>
</evidence>
<evidence type="ECO:0000256" key="4">
    <source>
        <dbReference type="ARBA" id="ARBA00022490"/>
    </source>
</evidence>
<evidence type="ECO:0000313" key="12">
    <source>
        <dbReference type="RefSeq" id="XP_030635358.1"/>
    </source>
</evidence>
<keyword evidence="7" id="KW-0539">Nucleus</keyword>
<dbReference type="GO" id="GO:0005525">
    <property type="term" value="F:GTP binding"/>
    <property type="evidence" value="ECO:0007669"/>
    <property type="project" value="UniProtKB-KW"/>
</dbReference>
<dbReference type="InterPro" id="IPR030383">
    <property type="entry name" value="G_VLIG_dom"/>
</dbReference>
<keyword evidence="4" id="KW-0963">Cytoplasm</keyword>
<feature type="domain" description="VLIG-type G" evidence="9">
    <location>
        <begin position="1464"/>
        <end position="1707"/>
    </location>
</feature>
<dbReference type="PROSITE" id="PS51717">
    <property type="entry name" value="G_VLIG"/>
    <property type="match status" value="1"/>
</dbReference>
<proteinExistence type="inferred from homology"/>
<comment type="subcellular location">
    <subcellularLocation>
        <location evidence="2">Cytoplasm</location>
    </subcellularLocation>
    <subcellularLocation>
        <location evidence="1">Nucleus</location>
    </subcellularLocation>
</comment>
<keyword evidence="6" id="KW-0342">GTP-binding</keyword>
<dbReference type="PANTHER" id="PTHR22796:SF6">
    <property type="entry name" value="INTERFERON-INDUCED VERY LARGE GTPASE 1-RELATED"/>
    <property type="match status" value="1"/>
</dbReference>
<accession>A0A6J2VTU9</accession>
<dbReference type="Pfam" id="PF25496">
    <property type="entry name" value="URGCP"/>
    <property type="match status" value="1"/>
</dbReference>
<dbReference type="Gene3D" id="3.40.50.300">
    <property type="entry name" value="P-loop containing nucleotide triphosphate hydrolases"/>
    <property type="match status" value="1"/>
</dbReference>
<dbReference type="Proteomes" id="UP000504632">
    <property type="component" value="Chromosome 7"/>
</dbReference>
<name>A0A6J2VTU9_CHACN</name>
<dbReference type="GO" id="GO:0005634">
    <property type="term" value="C:nucleus"/>
    <property type="evidence" value="ECO:0007669"/>
    <property type="project" value="UniProtKB-SubCell"/>
</dbReference>
<dbReference type="RefSeq" id="XP_030635358.1">
    <property type="nucleotide sequence ID" value="XM_030779498.1"/>
</dbReference>
<evidence type="ECO:0000256" key="5">
    <source>
        <dbReference type="ARBA" id="ARBA00022741"/>
    </source>
</evidence>
<evidence type="ECO:0000256" key="8">
    <source>
        <dbReference type="SAM" id="MobiDB-lite"/>
    </source>
</evidence>
<dbReference type="GeneID" id="115816533"/>
<dbReference type="Pfam" id="PF25974">
    <property type="entry name" value="URGCP_9th"/>
    <property type="match status" value="1"/>
</dbReference>
<dbReference type="GO" id="GO:0005737">
    <property type="term" value="C:cytoplasm"/>
    <property type="evidence" value="ECO:0007669"/>
    <property type="project" value="UniProtKB-SubCell"/>
</dbReference>
<feature type="region of interest" description="Disordered" evidence="8">
    <location>
        <begin position="1"/>
        <end position="23"/>
    </location>
</feature>